<dbReference type="RefSeq" id="WP_317967684.1">
    <property type="nucleotide sequence ID" value="NZ_CP129118.1"/>
</dbReference>
<keyword evidence="2" id="KW-1185">Reference proteome</keyword>
<dbReference type="EMBL" id="CP129118">
    <property type="protein sequence ID" value="WOV87504.1"/>
    <property type="molecule type" value="Genomic_DNA"/>
</dbReference>
<dbReference type="Pfam" id="PF19652">
    <property type="entry name" value="DUF6155"/>
    <property type="match status" value="1"/>
</dbReference>
<dbReference type="InterPro" id="IPR046153">
    <property type="entry name" value="DUF6155"/>
</dbReference>
<sequence>MAKLKVTDVKKYLKDLDEKELTAIIMELYKANKPVQDYFSIIIMGETAVQVLFEKAQVEIKNEFFPAKGHAKIRLSVAKKAISDFKKKTGDIVKTTDLMLYYVEIGTEFTNTYGDIDMAFYNSLLSVFEKVVEACEDDEQLYMEFTERLYDVVEESGGVGWGYHDGLSDLYYSLSWLEEE</sequence>
<protein>
    <submittedName>
        <fullName evidence="1">DUF6155 family protein</fullName>
    </submittedName>
</protein>
<accession>A0ABZ0L4I4</accession>
<evidence type="ECO:0000313" key="2">
    <source>
        <dbReference type="Proteomes" id="UP001303902"/>
    </source>
</evidence>
<dbReference type="Proteomes" id="UP001303902">
    <property type="component" value="Chromosome"/>
</dbReference>
<gene>
    <name evidence="1" type="ORF">QWT69_16905</name>
</gene>
<name>A0ABZ0L4I4_9BACL</name>
<reference evidence="1 2" key="1">
    <citation type="submission" date="2023-06" db="EMBL/GenBank/DDBJ databases">
        <title>Sporosarcina sp. nov., isolated from Korean tranditional fermented seafood 'Jeotgal'.</title>
        <authorList>
            <person name="Yang A.I."/>
            <person name="Shin N.-R."/>
        </authorList>
    </citation>
    <scope>NUCLEOTIDE SEQUENCE [LARGE SCALE GENOMIC DNA]</scope>
    <source>
        <strain evidence="1 2">T2O-4</strain>
    </source>
</reference>
<proteinExistence type="predicted"/>
<evidence type="ECO:0000313" key="1">
    <source>
        <dbReference type="EMBL" id="WOV87504.1"/>
    </source>
</evidence>
<organism evidence="1 2">
    <name type="scientific">Sporosarcina oncorhynchi</name>
    <dbReference type="NCBI Taxonomy" id="3056444"/>
    <lineage>
        <taxon>Bacteria</taxon>
        <taxon>Bacillati</taxon>
        <taxon>Bacillota</taxon>
        <taxon>Bacilli</taxon>
        <taxon>Bacillales</taxon>
        <taxon>Caryophanaceae</taxon>
        <taxon>Sporosarcina</taxon>
    </lineage>
</organism>